<name>A0A0E1VVW4_BURPE</name>
<gene>
    <name evidence="1" type="ORF">BURPS1710A_A1113</name>
</gene>
<organism evidence="1 2">
    <name type="scientific">Burkholderia pseudomallei 1710a</name>
    <dbReference type="NCBI Taxonomy" id="320371"/>
    <lineage>
        <taxon>Bacteria</taxon>
        <taxon>Pseudomonadati</taxon>
        <taxon>Pseudomonadota</taxon>
        <taxon>Betaproteobacteria</taxon>
        <taxon>Burkholderiales</taxon>
        <taxon>Burkholderiaceae</taxon>
        <taxon>Burkholderia</taxon>
        <taxon>pseudomallei group</taxon>
    </lineage>
</organism>
<reference evidence="2" key="1">
    <citation type="submission" date="2007-08" db="EMBL/GenBank/DDBJ databases">
        <title>Annotation of Burkholderia pseudomallei 1710a.</title>
        <authorList>
            <person name="Harkins D.M."/>
            <person name="DeShazer D."/>
            <person name="Woods D.E."/>
            <person name="Brinkac L.M."/>
            <person name="Brown K.A."/>
            <person name="Hung G.C."/>
            <person name="Tuanyok A."/>
            <person name="Zhang B."/>
            <person name="Nierman W.C."/>
        </authorList>
    </citation>
    <scope>NUCLEOTIDE SEQUENCE [LARGE SCALE GENOMIC DNA]</scope>
    <source>
        <strain evidence="2">1710a</strain>
    </source>
</reference>
<accession>A0A0E1VVW4</accession>
<protein>
    <submittedName>
        <fullName evidence="1">Uncharacterized protein</fullName>
    </submittedName>
</protein>
<reference evidence="1 2" key="2">
    <citation type="submission" date="2009-05" db="EMBL/GenBank/DDBJ databases">
        <authorList>
            <person name="Harkins D.M."/>
            <person name="DeShazer D."/>
            <person name="Woods D.E."/>
            <person name="Brinkac L.M."/>
            <person name="Brown K.A."/>
            <person name="Hung G.C."/>
            <person name="Tuanyok A."/>
            <person name="Zhang B."/>
            <person name="Nierman W.C."/>
        </authorList>
    </citation>
    <scope>NUCLEOTIDE SEQUENCE [LARGE SCALE GENOMIC DNA]</scope>
    <source>
        <strain evidence="1 2">1710a</strain>
    </source>
</reference>
<evidence type="ECO:0000313" key="1">
    <source>
        <dbReference type="EMBL" id="EET04146.1"/>
    </source>
</evidence>
<dbReference type="HOGENOM" id="CLU_1445137_0_0_4"/>
<dbReference type="AlphaFoldDB" id="A0A0E1VVW4"/>
<proteinExistence type="predicted"/>
<dbReference type="EMBL" id="CM000833">
    <property type="protein sequence ID" value="EET04146.1"/>
    <property type="molecule type" value="Genomic_DNA"/>
</dbReference>
<evidence type="ECO:0000313" key="2">
    <source>
        <dbReference type="Proteomes" id="UP000001812"/>
    </source>
</evidence>
<dbReference type="Proteomes" id="UP000001812">
    <property type="component" value="Chromosome II"/>
</dbReference>
<sequence>MRRARRRHSRTEARTDEARFDSSVPVRIRVAVLKAARVFASDWAAGGGRRACRRRHGALSSASGLPSAEARALRGGGVSTPRRLPGGPGVLSPWSPAWPSRHRMTSIHALGFLSGEFPARLRVYVCIDVHGAIAWDTQSSPRADVACPCLARSIAGRRGWAASHGKFLHVCTRDRAAFGGGTSCTDS</sequence>